<feature type="signal peptide" evidence="1">
    <location>
        <begin position="1"/>
        <end position="24"/>
    </location>
</feature>
<evidence type="ECO:0000313" key="5">
    <source>
        <dbReference type="Proteomes" id="UP000053724"/>
    </source>
</evidence>
<gene>
    <name evidence="2" type="ORF">AAY55_08005</name>
    <name evidence="3" type="ORF">XV92_16440</name>
</gene>
<accession>A0A0Q0LGL8</accession>
<evidence type="ECO:0000313" key="4">
    <source>
        <dbReference type="Proteomes" id="UP000050491"/>
    </source>
</evidence>
<evidence type="ECO:0000256" key="1">
    <source>
        <dbReference type="SAM" id="SignalP"/>
    </source>
</evidence>
<dbReference type="OrthoDB" id="5816320at2"/>
<sequence>MFWRVLIQCWFALLAMVLPSQVMACALDNERSVLPSLDFPLSQGQTINHDWLLDSASPPAIPSSQSHITHRSYAILNHSRSAPTQRVLTGFGSDIPFDFDADEPQLGAVSRPLFIAIRYSNRSYDFFTSTHRLAGWKESNAMYVALNSQYS</sequence>
<reference evidence="4 5" key="1">
    <citation type="journal article" date="2015" name="Genome Biol. Evol.">
        <title>The Dynamics of Genetic Interactions between Vibrio metoecus and Vibrio cholerae, Two Close Relatives Co-Occurring in the Environment.</title>
        <authorList>
            <person name="Orata F.D."/>
            <person name="Kirchberger P.C."/>
            <person name="Meheust R."/>
            <person name="Barlow E.J."/>
            <person name="Tarr C.L."/>
            <person name="Boucher Y."/>
        </authorList>
    </citation>
    <scope>NUCLEOTIDE SEQUENCE [LARGE SCALE GENOMIC DNA]</scope>
    <source>
        <strain evidence="2 5">08-2459</strain>
        <strain evidence="3 4">YB5B04</strain>
    </source>
</reference>
<evidence type="ECO:0000313" key="2">
    <source>
        <dbReference type="EMBL" id="KQA23686.1"/>
    </source>
</evidence>
<feature type="chain" id="PRO_5010433960" evidence="1">
    <location>
        <begin position="25"/>
        <end position="151"/>
    </location>
</feature>
<comment type="caution">
    <text evidence="2">The sequence shown here is derived from an EMBL/GenBank/DDBJ whole genome shotgun (WGS) entry which is preliminary data.</text>
</comment>
<dbReference type="Proteomes" id="UP000053724">
    <property type="component" value="Unassembled WGS sequence"/>
</dbReference>
<keyword evidence="1" id="KW-0732">Signal</keyword>
<protein>
    <submittedName>
        <fullName evidence="2">Uncharacterized protein</fullName>
    </submittedName>
</protein>
<evidence type="ECO:0000313" key="3">
    <source>
        <dbReference type="EMBL" id="KQA98565.1"/>
    </source>
</evidence>
<dbReference type="RefSeq" id="WP_000498901.1">
    <property type="nucleotide sequence ID" value="NZ_ACZT01000025.1"/>
</dbReference>
<dbReference type="PATRIC" id="fig|1481663.12.peg.2204"/>
<organism evidence="2 5">
    <name type="scientific">Vibrio metoecus</name>
    <dbReference type="NCBI Taxonomy" id="1481663"/>
    <lineage>
        <taxon>Bacteria</taxon>
        <taxon>Pseudomonadati</taxon>
        <taxon>Pseudomonadota</taxon>
        <taxon>Gammaproteobacteria</taxon>
        <taxon>Vibrionales</taxon>
        <taxon>Vibrionaceae</taxon>
        <taxon>Vibrio</taxon>
    </lineage>
</organism>
<dbReference type="Proteomes" id="UP000050491">
    <property type="component" value="Unassembled WGS sequence"/>
</dbReference>
<dbReference type="EMBL" id="LCUF01000008">
    <property type="protein sequence ID" value="KQA23686.1"/>
    <property type="molecule type" value="Genomic_DNA"/>
</dbReference>
<dbReference type="AlphaFoldDB" id="A0A0Q0LGL8"/>
<proteinExistence type="predicted"/>
<name>A0A0Q0LGL8_VIBMT</name>
<dbReference type="EMBL" id="LBGP01000021">
    <property type="protein sequence ID" value="KQA98565.1"/>
    <property type="molecule type" value="Genomic_DNA"/>
</dbReference>